<evidence type="ECO:0000256" key="6">
    <source>
        <dbReference type="ARBA" id="ARBA00023136"/>
    </source>
</evidence>
<dbReference type="SMART" id="SM00175">
    <property type="entry name" value="RAB"/>
    <property type="match status" value="1"/>
</dbReference>
<dbReference type="GO" id="GO:0003924">
    <property type="term" value="F:GTPase activity"/>
    <property type="evidence" value="ECO:0007669"/>
    <property type="project" value="InterPro"/>
</dbReference>
<evidence type="ECO:0000256" key="3">
    <source>
        <dbReference type="ARBA" id="ARBA00022741"/>
    </source>
</evidence>
<dbReference type="eggNOG" id="KOG0078">
    <property type="taxonomic scope" value="Eukaryota"/>
</dbReference>
<evidence type="ECO:0000256" key="4">
    <source>
        <dbReference type="ARBA" id="ARBA00022989"/>
    </source>
</evidence>
<dbReference type="SUPFAM" id="SSF81321">
    <property type="entry name" value="Family A G protein-coupled receptor-like"/>
    <property type="match status" value="1"/>
</dbReference>
<dbReference type="InterPro" id="IPR001806">
    <property type="entry name" value="Small_GTPase"/>
</dbReference>
<reference evidence="12" key="1">
    <citation type="submission" date="2012-07" db="EMBL/GenBank/DDBJ databases">
        <title>Genome of the Chinese tree shrew, a rising model animal genetically related to primates.</title>
        <authorList>
            <person name="Zhang G."/>
            <person name="Fan Y."/>
            <person name="Yao Y."/>
            <person name="Huang Z."/>
        </authorList>
    </citation>
    <scope>NUCLEOTIDE SEQUENCE [LARGE SCALE GENOMIC DNA]</scope>
</reference>
<feature type="compositionally biased region" description="Basic and acidic residues" evidence="8">
    <location>
        <begin position="478"/>
        <end position="493"/>
    </location>
</feature>
<dbReference type="GO" id="GO:0016020">
    <property type="term" value="C:membrane"/>
    <property type="evidence" value="ECO:0007669"/>
    <property type="project" value="UniProtKB-SubCell"/>
</dbReference>
<feature type="compositionally biased region" description="Basic and acidic residues" evidence="8">
    <location>
        <begin position="308"/>
        <end position="317"/>
    </location>
</feature>
<proteinExistence type="predicted"/>
<dbReference type="PANTHER" id="PTHR47977">
    <property type="entry name" value="RAS-RELATED PROTEIN RAB"/>
    <property type="match status" value="1"/>
</dbReference>
<evidence type="ECO:0000313" key="11">
    <source>
        <dbReference type="EMBL" id="ELW66117.1"/>
    </source>
</evidence>
<dbReference type="STRING" id="246437.L9KY96"/>
<feature type="compositionally biased region" description="Pro residues" evidence="8">
    <location>
        <begin position="1048"/>
        <end position="1059"/>
    </location>
</feature>
<dbReference type="SUPFAM" id="SSF52540">
    <property type="entry name" value="P-loop containing nucleoside triphosphate hydrolases"/>
    <property type="match status" value="1"/>
</dbReference>
<evidence type="ECO:0000256" key="2">
    <source>
        <dbReference type="ARBA" id="ARBA00022692"/>
    </source>
</evidence>
<name>L9KY96_TUPCH</name>
<feature type="region of interest" description="Disordered" evidence="8">
    <location>
        <begin position="591"/>
        <end position="620"/>
    </location>
</feature>
<feature type="transmembrane region" description="Helical" evidence="9">
    <location>
        <begin position="841"/>
        <end position="861"/>
    </location>
</feature>
<evidence type="ECO:0000259" key="10">
    <source>
        <dbReference type="PROSITE" id="PS50262"/>
    </source>
</evidence>
<dbReference type="FunFam" id="3.40.50.300:FF:001447">
    <property type="entry name" value="Ras-related protein Rab-1B"/>
    <property type="match status" value="1"/>
</dbReference>
<dbReference type="PROSITE" id="PS50262">
    <property type="entry name" value="G_PROTEIN_RECEP_F1_2"/>
    <property type="match status" value="1"/>
</dbReference>
<feature type="region of interest" description="Disordered" evidence="8">
    <location>
        <begin position="288"/>
        <end position="525"/>
    </location>
</feature>
<dbReference type="InterPro" id="IPR017452">
    <property type="entry name" value="GPCR_Rhodpsn_7TM"/>
</dbReference>
<feature type="coiled-coil region" evidence="7">
    <location>
        <begin position="131"/>
        <end position="255"/>
    </location>
</feature>
<feature type="transmembrane region" description="Helical" evidence="9">
    <location>
        <begin position="915"/>
        <end position="936"/>
    </location>
</feature>
<accession>L9KY96</accession>
<dbReference type="Gene3D" id="1.20.1070.10">
    <property type="entry name" value="Rhodopsin 7-helix transmembrane proteins"/>
    <property type="match status" value="1"/>
</dbReference>
<evidence type="ECO:0000313" key="12">
    <source>
        <dbReference type="Proteomes" id="UP000011518"/>
    </source>
</evidence>
<organism evidence="11 12">
    <name type="scientific">Tupaia chinensis</name>
    <name type="common">Chinese tree shrew</name>
    <name type="synonym">Tupaia belangeri chinensis</name>
    <dbReference type="NCBI Taxonomy" id="246437"/>
    <lineage>
        <taxon>Eukaryota</taxon>
        <taxon>Metazoa</taxon>
        <taxon>Chordata</taxon>
        <taxon>Craniata</taxon>
        <taxon>Vertebrata</taxon>
        <taxon>Euteleostomi</taxon>
        <taxon>Mammalia</taxon>
        <taxon>Eutheria</taxon>
        <taxon>Euarchontoglires</taxon>
        <taxon>Scandentia</taxon>
        <taxon>Tupaiidae</taxon>
        <taxon>Tupaia</taxon>
    </lineage>
</organism>
<evidence type="ECO:0000256" key="1">
    <source>
        <dbReference type="ARBA" id="ARBA00004370"/>
    </source>
</evidence>
<dbReference type="PROSITE" id="PS51419">
    <property type="entry name" value="RAB"/>
    <property type="match status" value="1"/>
</dbReference>
<feature type="transmembrane region" description="Helical" evidence="9">
    <location>
        <begin position="796"/>
        <end position="820"/>
    </location>
</feature>
<dbReference type="CDD" id="cd00637">
    <property type="entry name" value="7tm_classA_rhodopsin-like"/>
    <property type="match status" value="1"/>
</dbReference>
<feature type="compositionally biased region" description="Low complexity" evidence="8">
    <location>
        <begin position="1060"/>
        <end position="1072"/>
    </location>
</feature>
<feature type="transmembrane region" description="Helical" evidence="9">
    <location>
        <begin position="1014"/>
        <end position="1037"/>
    </location>
</feature>
<dbReference type="InterPro" id="IPR050227">
    <property type="entry name" value="Rab"/>
</dbReference>
<feature type="region of interest" description="Disordered" evidence="8">
    <location>
        <begin position="756"/>
        <end position="776"/>
    </location>
</feature>
<sequence>MVELDVKKLEAKFSFLGGKEDPQMIFDWLDVERKGLLSLEEFSSGLQDIFGSSLSSQRLHRKKPLPSKRVSVTTSFPALEEAEAEEKEEFFAFLEQLGTSHLLPEQAEIWQLWGKLRQEEPALAGNLEGFLAKMNSRLREVRADKEALELTLKKRDSAHHHEVQQLYEEMEQQIRREKQQLQAESESRDLALSSRMQEVLEAKEREVQQLAEGQRELEAQLHRLSSTRQEASSENQQLREAERDLAGRLEEVRGQLQVTKGHLSASRARVSWQMEEEPRQVATIPGLGLQTSDLDEKRPGPVPAKPPRLREVFHQDPRITGPGSQEDTALTPGPAEPSQGLEPVALAPMEGLEQDEPGSAVQEGHPGGAGDAHGLVLRPGGLPAVPHQSLEEEGKQLLPGGQNFSPDQSAEAHVEAGRSALPRHHAPSIPLSANTPPAQEEAPAPGKLSPPRASPPIGAQLGAGAGPQEPTKTLPIKAELEARPPPKTMRAEEQAPPQLREPGAEHRPVGPGTDSGEDPTVGKPQADPDYLFHIIFLGDSNVGKTSFLHLLHQNSFAAGLTATVGVDFRIKNLLVDNKCFALQLWDTAGQERETESESSLPRGDGHTAIPSPPFSSQDFGHAQTRTRWNTLCVQDTGSDGVVLLLLGNKIDCEEERQVPTEAGRQLAQELGVSFGECSAVLGHNILEPMVNMARVLTHSRAERMPGKTVKARVSVAPFSWCHEEFRAAQSRGKEEQLCQGLWPFLLSKDSRISKQDLGTSEQHAAGGTAQKDARSMEPNATFPAGLTVAAEHRLRLIFAGICGLILLVGLLANGLMLLVVGRGPGAPRPLLALTNSLMVNITLSDLLFLACVVPVLLLSFLRQNWWLGPAICTVSQAANTATMFCTFYSMVATALLRHVAVAWPDVALPASRGACLLLCGAMWILGLTASLPNWLFQRVVVEEETSGAHGAQACLLLLSPARTSCYFTLLGALAFLPCVLGLGCSFSHVGWLLRSRPSGPAGESAREHYENTRLILVVLVVFVLMWGPCSVLGYVAAMGHWPATAPPASAPSWPTPIVPSAPSSASTSPAPSGQDSGRCSVGQ</sequence>
<evidence type="ECO:0000256" key="9">
    <source>
        <dbReference type="SAM" id="Phobius"/>
    </source>
</evidence>
<protein>
    <submittedName>
        <fullName evidence="11">Ras-related protein Rab-44</fullName>
    </submittedName>
</protein>
<dbReference type="FunCoup" id="L9KY96">
    <property type="interactions" value="187"/>
</dbReference>
<feature type="domain" description="G-protein coupled receptors family 1 profile" evidence="10">
    <location>
        <begin position="812"/>
        <end position="1032"/>
    </location>
</feature>
<feature type="region of interest" description="Disordered" evidence="8">
    <location>
        <begin position="1048"/>
        <end position="1083"/>
    </location>
</feature>
<keyword evidence="12" id="KW-1185">Reference proteome</keyword>
<keyword evidence="6 9" id="KW-0472">Membrane</keyword>
<feature type="compositionally biased region" description="Polar residues" evidence="8">
    <location>
        <begin position="1073"/>
        <end position="1083"/>
    </location>
</feature>
<dbReference type="CDD" id="cd00154">
    <property type="entry name" value="Rab"/>
    <property type="match status" value="1"/>
</dbReference>
<dbReference type="InterPro" id="IPR000276">
    <property type="entry name" value="GPCR_Rhodpsn"/>
</dbReference>
<dbReference type="InParanoid" id="L9KY96"/>
<feature type="transmembrane region" description="Helical" evidence="9">
    <location>
        <begin position="881"/>
        <end position="903"/>
    </location>
</feature>
<keyword evidence="2 9" id="KW-0812">Transmembrane</keyword>
<keyword evidence="7" id="KW-0175">Coiled coil</keyword>
<dbReference type="Pfam" id="PF00071">
    <property type="entry name" value="Ras"/>
    <property type="match status" value="1"/>
</dbReference>
<dbReference type="GO" id="GO:0005525">
    <property type="term" value="F:GTP binding"/>
    <property type="evidence" value="ECO:0007669"/>
    <property type="project" value="UniProtKB-KW"/>
</dbReference>
<reference evidence="12" key="2">
    <citation type="journal article" date="2013" name="Nat. Commun.">
        <title>Genome of the Chinese tree shrew.</title>
        <authorList>
            <person name="Fan Y."/>
            <person name="Huang Z.Y."/>
            <person name="Cao C.C."/>
            <person name="Chen C.S."/>
            <person name="Chen Y.X."/>
            <person name="Fan D.D."/>
            <person name="He J."/>
            <person name="Hou H.L."/>
            <person name="Hu L."/>
            <person name="Hu X.T."/>
            <person name="Jiang X.T."/>
            <person name="Lai R."/>
            <person name="Lang Y.S."/>
            <person name="Liang B."/>
            <person name="Liao S.G."/>
            <person name="Mu D."/>
            <person name="Ma Y.Y."/>
            <person name="Niu Y.Y."/>
            <person name="Sun X.Q."/>
            <person name="Xia J.Q."/>
            <person name="Xiao J."/>
            <person name="Xiong Z.Q."/>
            <person name="Xu L."/>
            <person name="Yang L."/>
            <person name="Zhang Y."/>
            <person name="Zhao W."/>
            <person name="Zhao X.D."/>
            <person name="Zheng Y.T."/>
            <person name="Zhou J.M."/>
            <person name="Zhu Y.B."/>
            <person name="Zhang G.J."/>
            <person name="Wang J."/>
            <person name="Yao Y.G."/>
        </authorList>
    </citation>
    <scope>NUCLEOTIDE SEQUENCE [LARGE SCALE GENOMIC DNA]</scope>
</reference>
<dbReference type="NCBIfam" id="TIGR00231">
    <property type="entry name" value="small_GTP"/>
    <property type="match status" value="1"/>
</dbReference>
<dbReference type="Gene3D" id="3.40.50.300">
    <property type="entry name" value="P-loop containing nucleotide triphosphate hydrolases"/>
    <property type="match status" value="1"/>
</dbReference>
<dbReference type="SMART" id="SM00173">
    <property type="entry name" value="RAS"/>
    <property type="match status" value="1"/>
</dbReference>
<dbReference type="InterPro" id="IPR027417">
    <property type="entry name" value="P-loop_NTPase"/>
</dbReference>
<keyword evidence="3" id="KW-0547">Nucleotide-binding</keyword>
<keyword evidence="4 9" id="KW-1133">Transmembrane helix</keyword>
<dbReference type="AlphaFoldDB" id="L9KY96"/>
<dbReference type="GO" id="GO:0004930">
    <property type="term" value="F:G protein-coupled receptor activity"/>
    <property type="evidence" value="ECO:0007669"/>
    <property type="project" value="InterPro"/>
</dbReference>
<dbReference type="InterPro" id="IPR005225">
    <property type="entry name" value="Small_GTP-bd"/>
</dbReference>
<comment type="subcellular location">
    <subcellularLocation>
        <location evidence="1">Membrane</location>
    </subcellularLocation>
</comment>
<evidence type="ECO:0000256" key="7">
    <source>
        <dbReference type="SAM" id="Coils"/>
    </source>
</evidence>
<dbReference type="Pfam" id="PF00001">
    <property type="entry name" value="7tm_1"/>
    <property type="match status" value="1"/>
</dbReference>
<dbReference type="SMART" id="SM00174">
    <property type="entry name" value="RHO"/>
    <property type="match status" value="1"/>
</dbReference>
<feature type="transmembrane region" description="Helical" evidence="9">
    <location>
        <begin position="966"/>
        <end position="993"/>
    </location>
</feature>
<evidence type="ECO:0000256" key="8">
    <source>
        <dbReference type="SAM" id="MobiDB-lite"/>
    </source>
</evidence>
<dbReference type="PRINTS" id="PR00449">
    <property type="entry name" value="RASTRNSFRMNG"/>
</dbReference>
<keyword evidence="5" id="KW-0342">GTP-binding</keyword>
<gene>
    <name evidence="11" type="ORF">TREES_T100014807</name>
</gene>
<dbReference type="Proteomes" id="UP000011518">
    <property type="component" value="Unassembled WGS sequence"/>
</dbReference>
<evidence type="ECO:0000256" key="5">
    <source>
        <dbReference type="ARBA" id="ARBA00023134"/>
    </source>
</evidence>
<dbReference type="EMBL" id="KB320663">
    <property type="protein sequence ID" value="ELW66117.1"/>
    <property type="molecule type" value="Genomic_DNA"/>
</dbReference>